<dbReference type="OMA" id="ICLETTW"/>
<sequence>MLMVTTTVEILNRVAMHHIPLASSYASSTTSLQDWLVDTTTASNNTNYGSVGRWQNFLDTRRQLVTGTHVLRLASCQNDQSQVVRRLEGIPYSLAMFLADFRSWTNETWTEDGWRDLLCMHELEQFGLGLRSDQRWALQLYDSWGKMPSGLERGNSFTPGSFEQCLEFSLHNSAASFDGHHCTVRLNLRYVESSLDEFWIGICVPNSCEARFVKRMVDSFAEEYSYLKVPDFRQEDFCYRDDPNWSLSGTAIAAITIFAIIVAVTLACTIVEVLGFILQRPVHKLVKELSLYYKLFTLFKTTPKSEEKTDTMDCINGIRSFMMLQIISHHVHSAIRTIPTTNHLAREEFFESAFGILGYRVSALSADIFLVLSAVLLTYNVLKELTATEKVCLPRLYFRRIVRILPPYGFLIFFVVAFAEYFGEGPLYQYYVHPMVDACTDNWWSALLFVQNYVHPDRMCLPHTWYLSVDMQLYLISPLFIYLLWKFGKRSLFGPLLVALLSMACVFTTFMVNDFVLNPPMSPDREFQRDRLTHYPTHARMAVWFCGIVFGYLLFRTRGKRVVSSQLILVGGSIAATALTGVIMFCAHEIYKPREADPLGDAFYEALHRVAWVICIMWLIFMCVNEHASALGHFLAWTFWQPVARLSYNMYLIHYVVIVISFSGMLRQPFYFSAINLQYVNFGVIGLTGALSLVWWLLIEQPFQVTVRYVRERLQKSKQ</sequence>
<dbReference type="HOGENOM" id="CLU_007874_2_2_1"/>
<dbReference type="PhylomeDB" id="Q16XA5"/>
<feature type="transmembrane region" description="Helical" evidence="1">
    <location>
        <begin position="405"/>
        <end position="423"/>
    </location>
</feature>
<dbReference type="AlphaFoldDB" id="Q16XA5"/>
<protein>
    <submittedName>
        <fullName evidence="3">AAEL008939-PA</fullName>
    </submittedName>
</protein>
<accession>Q16XA5</accession>
<feature type="transmembrane region" description="Helical" evidence="1">
    <location>
        <begin position="648"/>
        <end position="666"/>
    </location>
</feature>
<reference evidence="3" key="1">
    <citation type="submission" date="2005-10" db="EMBL/GenBank/DDBJ databases">
        <authorList>
            <person name="Loftus B.J."/>
            <person name="Nene V.M."/>
            <person name="Hannick L.I."/>
            <person name="Bidwell S."/>
            <person name="Haas B."/>
            <person name="Amedeo P."/>
            <person name="Orvis J."/>
            <person name="Wortman J.R."/>
            <person name="White O.R."/>
            <person name="Salzberg S."/>
            <person name="Shumway M."/>
            <person name="Koo H."/>
            <person name="Zhao Y."/>
            <person name="Holmes M."/>
            <person name="Miller J."/>
            <person name="Schatz M."/>
            <person name="Pop M."/>
            <person name="Pai G."/>
            <person name="Utterback T."/>
            <person name="Rogers Y.-H."/>
            <person name="Kravitz S."/>
            <person name="Fraser C.M."/>
        </authorList>
    </citation>
    <scope>NUCLEOTIDE SEQUENCE</scope>
    <source>
        <strain evidence="3">Liverpool</strain>
    </source>
</reference>
<evidence type="ECO:0000313" key="3">
    <source>
        <dbReference type="EMBL" id="EAT39212.1"/>
    </source>
</evidence>
<reference evidence="3" key="3">
    <citation type="submission" date="2012-09" db="EMBL/GenBank/DDBJ databases">
        <authorList>
            <consortium name="VectorBase"/>
        </authorList>
    </citation>
    <scope>NUCLEOTIDE SEQUENCE</scope>
    <source>
        <strain evidence="3">Liverpool</strain>
    </source>
</reference>
<dbReference type="VEuPathDB" id="VectorBase:AAEL008939"/>
<dbReference type="Pfam" id="PF01757">
    <property type="entry name" value="Acyl_transf_3"/>
    <property type="match status" value="1"/>
</dbReference>
<dbReference type="Pfam" id="PF20146">
    <property type="entry name" value="NRF"/>
    <property type="match status" value="1"/>
</dbReference>
<feature type="transmembrane region" description="Helical" evidence="1">
    <location>
        <begin position="567"/>
        <end position="591"/>
    </location>
</feature>
<organism evidence="3 4">
    <name type="scientific">Aedes aegypti</name>
    <name type="common">Yellowfever mosquito</name>
    <name type="synonym">Culex aegypti</name>
    <dbReference type="NCBI Taxonomy" id="7159"/>
    <lineage>
        <taxon>Eukaryota</taxon>
        <taxon>Metazoa</taxon>
        <taxon>Ecdysozoa</taxon>
        <taxon>Arthropoda</taxon>
        <taxon>Hexapoda</taxon>
        <taxon>Insecta</taxon>
        <taxon>Pterygota</taxon>
        <taxon>Neoptera</taxon>
        <taxon>Endopterygota</taxon>
        <taxon>Diptera</taxon>
        <taxon>Nematocera</taxon>
        <taxon>Culicoidea</taxon>
        <taxon>Culicidae</taxon>
        <taxon>Culicinae</taxon>
        <taxon>Aedini</taxon>
        <taxon>Aedes</taxon>
        <taxon>Stegomyia</taxon>
    </lineage>
</organism>
<evidence type="ECO:0000259" key="2">
    <source>
        <dbReference type="SMART" id="SM00703"/>
    </source>
</evidence>
<dbReference type="InterPro" id="IPR006621">
    <property type="entry name" value="Nose-resist-to-fluoxetine_N"/>
</dbReference>
<dbReference type="PANTHER" id="PTHR11161">
    <property type="entry name" value="O-ACYLTRANSFERASE"/>
    <property type="match status" value="1"/>
</dbReference>
<keyword evidence="1" id="KW-1133">Transmembrane helix</keyword>
<dbReference type="EMBL" id="CH477545">
    <property type="protein sequence ID" value="EAT39212.1"/>
    <property type="molecule type" value="Genomic_DNA"/>
</dbReference>
<dbReference type="GO" id="GO:0016747">
    <property type="term" value="F:acyltransferase activity, transferring groups other than amino-acyl groups"/>
    <property type="evidence" value="ECO:0007669"/>
    <property type="project" value="InterPro"/>
</dbReference>
<dbReference type="SMART" id="SM00703">
    <property type="entry name" value="NRF"/>
    <property type="match status" value="1"/>
</dbReference>
<dbReference type="PANTHER" id="PTHR11161:SF0">
    <property type="entry name" value="O-ACYLTRANSFERASE LIKE PROTEIN"/>
    <property type="match status" value="1"/>
</dbReference>
<feature type="transmembrane region" description="Helical" evidence="1">
    <location>
        <begin position="611"/>
        <end position="636"/>
    </location>
</feature>
<feature type="domain" description="Nose resistant-to-fluoxetine protein N-terminal" evidence="2">
    <location>
        <begin position="116"/>
        <end position="240"/>
    </location>
</feature>
<evidence type="ECO:0000256" key="1">
    <source>
        <dbReference type="SAM" id="Phobius"/>
    </source>
</evidence>
<name>Q16XA5_AEDAE</name>
<dbReference type="InterPro" id="IPR002656">
    <property type="entry name" value="Acyl_transf_3_dom"/>
</dbReference>
<feature type="transmembrane region" description="Helical" evidence="1">
    <location>
        <begin position="465"/>
        <end position="485"/>
    </location>
</feature>
<evidence type="ECO:0000313" key="4">
    <source>
        <dbReference type="Proteomes" id="UP000682892"/>
    </source>
</evidence>
<feature type="transmembrane region" description="Helical" evidence="1">
    <location>
        <begin position="492"/>
        <end position="517"/>
    </location>
</feature>
<reference evidence="3" key="2">
    <citation type="journal article" date="2007" name="Science">
        <title>Genome sequence of Aedes aegypti, a major arbovirus vector.</title>
        <authorList>
            <person name="Nene V."/>
            <person name="Wortman J.R."/>
            <person name="Lawson D."/>
            <person name="Haas B."/>
            <person name="Kodira C."/>
            <person name="Tu Z.J."/>
            <person name="Loftus B."/>
            <person name="Xi Z."/>
            <person name="Megy K."/>
            <person name="Grabherr M."/>
            <person name="Ren Q."/>
            <person name="Zdobnov E.M."/>
            <person name="Lobo N.F."/>
            <person name="Campbell K.S."/>
            <person name="Brown S.E."/>
            <person name="Bonaldo M.F."/>
            <person name="Zhu J."/>
            <person name="Sinkins S.P."/>
            <person name="Hogenkamp D.G."/>
            <person name="Amedeo P."/>
            <person name="Arensburger P."/>
            <person name="Atkinson P.W."/>
            <person name="Bidwell S."/>
            <person name="Biedler J."/>
            <person name="Birney E."/>
            <person name="Bruggner R.V."/>
            <person name="Costas J."/>
            <person name="Coy M.R."/>
            <person name="Crabtree J."/>
            <person name="Crawford M."/>
            <person name="Debruyn B."/>
            <person name="Decaprio D."/>
            <person name="Eiglmeier K."/>
            <person name="Eisenstadt E."/>
            <person name="El-Dorry H."/>
            <person name="Gelbart W.M."/>
            <person name="Gomes S.L."/>
            <person name="Hammond M."/>
            <person name="Hannick L.I."/>
            <person name="Hogan J.R."/>
            <person name="Holmes M.H."/>
            <person name="Jaffe D."/>
            <person name="Johnston J.S."/>
            <person name="Kennedy R.C."/>
            <person name="Koo H."/>
            <person name="Kravitz S."/>
            <person name="Kriventseva E.V."/>
            <person name="Kulp D."/>
            <person name="Labutti K."/>
            <person name="Lee E."/>
            <person name="Li S."/>
            <person name="Lovin D.D."/>
            <person name="Mao C."/>
            <person name="Mauceli E."/>
            <person name="Menck C.F."/>
            <person name="Miller J.R."/>
            <person name="Montgomery P."/>
            <person name="Mori A."/>
            <person name="Nascimento A.L."/>
            <person name="Naveira H.F."/>
            <person name="Nusbaum C."/>
            <person name="O'leary S."/>
            <person name="Orvis J."/>
            <person name="Pertea M."/>
            <person name="Quesneville H."/>
            <person name="Reidenbach K.R."/>
            <person name="Rogers Y.H."/>
            <person name="Roth C.W."/>
            <person name="Schneider J.R."/>
            <person name="Schatz M."/>
            <person name="Shumway M."/>
            <person name="Stanke M."/>
            <person name="Stinson E.O."/>
            <person name="Tubio J.M."/>
            <person name="Vanzee J.P."/>
            <person name="Verjovski-Almeida S."/>
            <person name="Werner D."/>
            <person name="White O."/>
            <person name="Wyder S."/>
            <person name="Zeng Q."/>
            <person name="Zhao Q."/>
            <person name="Zhao Y."/>
            <person name="Hill C.A."/>
            <person name="Raikhel A.S."/>
            <person name="Soares M.B."/>
            <person name="Knudson D.L."/>
            <person name="Lee N.H."/>
            <person name="Galagan J."/>
            <person name="Salzberg S.L."/>
            <person name="Paulsen I.T."/>
            <person name="Dimopoulos G."/>
            <person name="Collins F.H."/>
            <person name="Birren B."/>
            <person name="Fraser-Liggett C.M."/>
            <person name="Severson D.W."/>
        </authorList>
    </citation>
    <scope>NUCLEOTIDE SEQUENCE [LARGE SCALE GENOMIC DNA]</scope>
    <source>
        <strain evidence="3">Liverpool</strain>
    </source>
</reference>
<keyword evidence="1" id="KW-0472">Membrane</keyword>
<proteinExistence type="predicted"/>
<feature type="transmembrane region" description="Helical" evidence="1">
    <location>
        <begin position="537"/>
        <end position="555"/>
    </location>
</feature>
<dbReference type="InterPro" id="IPR052728">
    <property type="entry name" value="O2_lipid_transport_reg"/>
</dbReference>
<dbReference type="PaxDb" id="7159-AAEL008939-PA"/>
<gene>
    <name evidence="3" type="ORF">AaeL_AAEL008939</name>
</gene>
<feature type="transmembrane region" description="Helical" evidence="1">
    <location>
        <begin position="251"/>
        <end position="278"/>
    </location>
</feature>
<dbReference type="eggNOG" id="KOG3700">
    <property type="taxonomic scope" value="Eukaryota"/>
</dbReference>
<dbReference type="Proteomes" id="UP000682892">
    <property type="component" value="Unassembled WGS sequence"/>
</dbReference>
<feature type="transmembrane region" description="Helical" evidence="1">
    <location>
        <begin position="678"/>
        <end position="699"/>
    </location>
</feature>
<keyword evidence="1" id="KW-0812">Transmembrane</keyword>